<comment type="caution">
    <text evidence="6">The sequence shown here is derived from an EMBL/GenBank/DDBJ whole genome shotgun (WGS) entry which is preliminary data.</text>
</comment>
<evidence type="ECO:0000313" key="6">
    <source>
        <dbReference type="EMBL" id="GAA0856967.1"/>
    </source>
</evidence>
<dbReference type="SUPFAM" id="SSF53448">
    <property type="entry name" value="Nucleotide-diphospho-sugar transferases"/>
    <property type="match status" value="1"/>
</dbReference>
<dbReference type="CDD" id="cd00761">
    <property type="entry name" value="Glyco_tranf_GTA_type"/>
    <property type="match status" value="1"/>
</dbReference>
<keyword evidence="4" id="KW-0812">Transmembrane</keyword>
<keyword evidence="4" id="KW-1133">Transmembrane helix</keyword>
<keyword evidence="2" id="KW-0328">Glycosyltransferase</keyword>
<protein>
    <submittedName>
        <fullName evidence="6">Glycosyltransferase</fullName>
    </submittedName>
</protein>
<evidence type="ECO:0000256" key="2">
    <source>
        <dbReference type="ARBA" id="ARBA00022676"/>
    </source>
</evidence>
<organism evidence="6 7">
    <name type="scientific">Aliiglaciecola litoralis</name>
    <dbReference type="NCBI Taxonomy" id="582857"/>
    <lineage>
        <taxon>Bacteria</taxon>
        <taxon>Pseudomonadati</taxon>
        <taxon>Pseudomonadota</taxon>
        <taxon>Gammaproteobacteria</taxon>
        <taxon>Alteromonadales</taxon>
        <taxon>Alteromonadaceae</taxon>
        <taxon>Aliiglaciecola</taxon>
    </lineage>
</organism>
<keyword evidence="4" id="KW-0472">Membrane</keyword>
<evidence type="ECO:0000313" key="7">
    <source>
        <dbReference type="Proteomes" id="UP001500359"/>
    </source>
</evidence>
<reference evidence="7" key="1">
    <citation type="journal article" date="2019" name="Int. J. Syst. Evol. Microbiol.">
        <title>The Global Catalogue of Microorganisms (GCM) 10K type strain sequencing project: providing services to taxonomists for standard genome sequencing and annotation.</title>
        <authorList>
            <consortium name="The Broad Institute Genomics Platform"/>
            <consortium name="The Broad Institute Genome Sequencing Center for Infectious Disease"/>
            <person name="Wu L."/>
            <person name="Ma J."/>
        </authorList>
    </citation>
    <scope>NUCLEOTIDE SEQUENCE [LARGE SCALE GENOMIC DNA]</scope>
    <source>
        <strain evidence="7">JCM 15896</strain>
    </source>
</reference>
<dbReference type="Pfam" id="PF00535">
    <property type="entry name" value="Glycos_transf_2"/>
    <property type="match status" value="1"/>
</dbReference>
<evidence type="ECO:0000256" key="3">
    <source>
        <dbReference type="ARBA" id="ARBA00022679"/>
    </source>
</evidence>
<accession>A0ABP3WYK0</accession>
<dbReference type="PANTHER" id="PTHR43179">
    <property type="entry name" value="RHAMNOSYLTRANSFERASE WBBL"/>
    <property type="match status" value="1"/>
</dbReference>
<dbReference type="RefSeq" id="WP_343859631.1">
    <property type="nucleotide sequence ID" value="NZ_BAAAFD010000005.1"/>
</dbReference>
<proteinExistence type="inferred from homology"/>
<name>A0ABP3WYK0_9ALTE</name>
<feature type="domain" description="Glycosyltransferase 2-like" evidence="5">
    <location>
        <begin position="8"/>
        <end position="106"/>
    </location>
</feature>
<dbReference type="Proteomes" id="UP001500359">
    <property type="component" value="Unassembled WGS sequence"/>
</dbReference>
<comment type="similarity">
    <text evidence="1">Belongs to the glycosyltransferase 2 family.</text>
</comment>
<gene>
    <name evidence="6" type="ORF">GCM10009114_20870</name>
</gene>
<dbReference type="InterPro" id="IPR001173">
    <property type="entry name" value="Glyco_trans_2-like"/>
</dbReference>
<dbReference type="PANTHER" id="PTHR43179:SF12">
    <property type="entry name" value="GALACTOFURANOSYLTRANSFERASE GLFT2"/>
    <property type="match status" value="1"/>
</dbReference>
<sequence>MSSSKVAVIIPVFNDTKRLKLCLTALSQQTYPTELFDVLVVDNNSSEDIKSVVQEFPFAQYLFEAKPGSYAARNRALENIDADFIAFTDSDCIPQPNWLEASIHCLHSASETVGAVGGKVVLFAENERPNLCEYYDMVTGFNQQSYILKDRFSVTANLIIRRIALEKTGPFNDQLMSSGDKDWCLRMQQSDFELAYCEKSQVAHPARHSIKQIKTKLRRLFGGFYHNHKHVKKDRLFQPLGLLEAAMPPMKNIRQMQQADIKLSAITKVKLIGFFYYLKLYTLFFRLGLIFGLINTTERL</sequence>
<dbReference type="EMBL" id="BAAAFD010000005">
    <property type="protein sequence ID" value="GAA0856967.1"/>
    <property type="molecule type" value="Genomic_DNA"/>
</dbReference>
<evidence type="ECO:0000256" key="1">
    <source>
        <dbReference type="ARBA" id="ARBA00006739"/>
    </source>
</evidence>
<evidence type="ECO:0000256" key="4">
    <source>
        <dbReference type="SAM" id="Phobius"/>
    </source>
</evidence>
<feature type="transmembrane region" description="Helical" evidence="4">
    <location>
        <begin position="274"/>
        <end position="294"/>
    </location>
</feature>
<dbReference type="InterPro" id="IPR029044">
    <property type="entry name" value="Nucleotide-diphossugar_trans"/>
</dbReference>
<dbReference type="Gene3D" id="3.90.550.10">
    <property type="entry name" value="Spore Coat Polysaccharide Biosynthesis Protein SpsA, Chain A"/>
    <property type="match status" value="1"/>
</dbReference>
<keyword evidence="7" id="KW-1185">Reference proteome</keyword>
<keyword evidence="3" id="KW-0808">Transferase</keyword>
<evidence type="ECO:0000259" key="5">
    <source>
        <dbReference type="Pfam" id="PF00535"/>
    </source>
</evidence>